<keyword evidence="1" id="KW-0808">Transferase</keyword>
<keyword evidence="2" id="KW-0012">Acyltransferase</keyword>
<evidence type="ECO:0000313" key="5">
    <source>
        <dbReference type="Proteomes" id="UP001500642"/>
    </source>
</evidence>
<dbReference type="InterPro" id="IPR016181">
    <property type="entry name" value="Acyl_CoA_acyltransferase"/>
</dbReference>
<organism evidence="4 5">
    <name type="scientific">Brevibacterium pityocampae</name>
    <dbReference type="NCBI Taxonomy" id="506594"/>
    <lineage>
        <taxon>Bacteria</taxon>
        <taxon>Bacillati</taxon>
        <taxon>Actinomycetota</taxon>
        <taxon>Actinomycetes</taxon>
        <taxon>Micrococcales</taxon>
        <taxon>Brevibacteriaceae</taxon>
        <taxon>Brevibacterium</taxon>
    </lineage>
</organism>
<dbReference type="Proteomes" id="UP001500642">
    <property type="component" value="Unassembled WGS sequence"/>
</dbReference>
<dbReference type="Gene3D" id="3.40.630.30">
    <property type="match status" value="1"/>
</dbReference>
<feature type="domain" description="N-acetyltransferase" evidence="3">
    <location>
        <begin position="7"/>
        <end position="165"/>
    </location>
</feature>
<name>A0ABP8JFU6_9MICO</name>
<proteinExistence type="predicted"/>
<evidence type="ECO:0000256" key="1">
    <source>
        <dbReference type="ARBA" id="ARBA00022679"/>
    </source>
</evidence>
<reference evidence="5" key="1">
    <citation type="journal article" date="2019" name="Int. J. Syst. Evol. Microbiol.">
        <title>The Global Catalogue of Microorganisms (GCM) 10K type strain sequencing project: providing services to taxonomists for standard genome sequencing and annotation.</title>
        <authorList>
            <consortium name="The Broad Institute Genomics Platform"/>
            <consortium name="The Broad Institute Genome Sequencing Center for Infectious Disease"/>
            <person name="Wu L."/>
            <person name="Ma J."/>
        </authorList>
    </citation>
    <scope>NUCLEOTIDE SEQUENCE [LARGE SCALE GENOMIC DNA]</scope>
    <source>
        <strain evidence="5">JCM 17808</strain>
    </source>
</reference>
<sequence length="165" mass="18519">MEDPTPFTVAQPRPSDWADLARIHVQAWRETYSSLLPARFFGDEALRKREDMWRSSLSHPDAAERIRVARVDGRPVGFAIHGPSRDTPPVRPLELFTLYVLAAHHGTGAGQALLDSAIGDAPASLWVAEENPRARRFYARNGFARDGAHRVEDDLEDLAEVRLVR</sequence>
<dbReference type="InterPro" id="IPR050832">
    <property type="entry name" value="Bact_Acetyltransf"/>
</dbReference>
<dbReference type="Pfam" id="PF00583">
    <property type="entry name" value="Acetyltransf_1"/>
    <property type="match status" value="1"/>
</dbReference>
<dbReference type="SUPFAM" id="SSF55729">
    <property type="entry name" value="Acyl-CoA N-acyltransferases (Nat)"/>
    <property type="match status" value="1"/>
</dbReference>
<dbReference type="PANTHER" id="PTHR43877">
    <property type="entry name" value="AMINOALKYLPHOSPHONATE N-ACETYLTRANSFERASE-RELATED-RELATED"/>
    <property type="match status" value="1"/>
</dbReference>
<accession>A0ABP8JFU6</accession>
<dbReference type="PROSITE" id="PS51186">
    <property type="entry name" value="GNAT"/>
    <property type="match status" value="1"/>
</dbReference>
<evidence type="ECO:0000313" key="4">
    <source>
        <dbReference type="EMBL" id="GAA4390077.1"/>
    </source>
</evidence>
<comment type="caution">
    <text evidence="4">The sequence shown here is derived from an EMBL/GenBank/DDBJ whole genome shotgun (WGS) entry which is preliminary data.</text>
</comment>
<protein>
    <submittedName>
        <fullName evidence="4">GNAT family N-acetyltransferase</fullName>
    </submittedName>
</protein>
<evidence type="ECO:0000259" key="3">
    <source>
        <dbReference type="PROSITE" id="PS51186"/>
    </source>
</evidence>
<keyword evidence="5" id="KW-1185">Reference proteome</keyword>
<dbReference type="EMBL" id="BAABGL010000010">
    <property type="protein sequence ID" value="GAA4390077.1"/>
    <property type="molecule type" value="Genomic_DNA"/>
</dbReference>
<evidence type="ECO:0000256" key="2">
    <source>
        <dbReference type="ARBA" id="ARBA00023315"/>
    </source>
</evidence>
<dbReference type="CDD" id="cd04301">
    <property type="entry name" value="NAT_SF"/>
    <property type="match status" value="1"/>
</dbReference>
<gene>
    <name evidence="4" type="ORF">GCM10023167_16280</name>
</gene>
<dbReference type="InterPro" id="IPR000182">
    <property type="entry name" value="GNAT_dom"/>
</dbReference>
<dbReference type="RefSeq" id="WP_247619128.1">
    <property type="nucleotide sequence ID" value="NZ_BAABGL010000010.1"/>
</dbReference>